<feature type="region of interest" description="Disordered" evidence="9">
    <location>
        <begin position="850"/>
        <end position="876"/>
    </location>
</feature>
<keyword evidence="4" id="KW-0964">Secreted</keyword>
<dbReference type="Pfam" id="PF05730">
    <property type="entry name" value="CFEM"/>
    <property type="match status" value="1"/>
</dbReference>
<keyword evidence="13" id="KW-1185">Reference proteome</keyword>
<feature type="compositionally biased region" description="Polar residues" evidence="9">
    <location>
        <begin position="763"/>
        <end position="775"/>
    </location>
</feature>
<feature type="region of interest" description="Disordered" evidence="9">
    <location>
        <begin position="701"/>
        <end position="744"/>
    </location>
</feature>
<dbReference type="OrthoDB" id="5424336at2759"/>
<feature type="chain" id="PRO_5034600618" description="CFEM domain-containing protein" evidence="10">
    <location>
        <begin position="18"/>
        <end position="896"/>
    </location>
</feature>
<feature type="compositionally biased region" description="Polar residues" evidence="9">
    <location>
        <begin position="701"/>
        <end position="739"/>
    </location>
</feature>
<comment type="caution">
    <text evidence="12">The sequence shown here is derived from an EMBL/GenBank/DDBJ whole genome shotgun (WGS) entry which is preliminary data.</text>
</comment>
<gene>
    <name evidence="12" type="ORF">GOMPHAMPRED_003686</name>
</gene>
<evidence type="ECO:0000256" key="9">
    <source>
        <dbReference type="SAM" id="MobiDB-lite"/>
    </source>
</evidence>
<keyword evidence="5" id="KW-0336">GPI-anchor</keyword>
<evidence type="ECO:0000256" key="5">
    <source>
        <dbReference type="ARBA" id="ARBA00022622"/>
    </source>
</evidence>
<evidence type="ECO:0000256" key="10">
    <source>
        <dbReference type="SAM" id="SignalP"/>
    </source>
</evidence>
<dbReference type="AlphaFoldDB" id="A0A8H3IE55"/>
<evidence type="ECO:0000256" key="3">
    <source>
        <dbReference type="ARBA" id="ARBA00010031"/>
    </source>
</evidence>
<feature type="domain" description="CFEM" evidence="11">
    <location>
        <begin position="39"/>
        <end position="103"/>
    </location>
</feature>
<evidence type="ECO:0000256" key="1">
    <source>
        <dbReference type="ARBA" id="ARBA00004589"/>
    </source>
</evidence>
<feature type="region of interest" description="Disordered" evidence="9">
    <location>
        <begin position="289"/>
        <end position="388"/>
    </location>
</feature>
<feature type="signal peptide" evidence="10">
    <location>
        <begin position="1"/>
        <end position="17"/>
    </location>
</feature>
<comment type="similarity">
    <text evidence="3">Belongs to the RBT5 family.</text>
</comment>
<evidence type="ECO:0000256" key="8">
    <source>
        <dbReference type="ARBA" id="ARBA00023288"/>
    </source>
</evidence>
<keyword evidence="7" id="KW-1015">Disulfide bond</keyword>
<dbReference type="Proteomes" id="UP000664169">
    <property type="component" value="Unassembled WGS sequence"/>
</dbReference>
<feature type="region of interest" description="Disordered" evidence="9">
    <location>
        <begin position="645"/>
        <end position="665"/>
    </location>
</feature>
<protein>
    <recommendedName>
        <fullName evidence="11">CFEM domain-containing protein</fullName>
    </recommendedName>
</protein>
<sequence>MLVAVLLALQLIDNTFAAPWSSPASTSFEPRGTTIIVAGCAASCIEDSIQQSFPTSTCANQQDLSCLCTSRSLTGYTIGEEILQCLISNCPEADSDQLSQGYSICNSIPNAVRPTHATITANIPRETTIFAQPAPPTSVLSTSSTTDSSSTTTSFVTSTSAAQRASISSTSSGIASAATSTPTITPVLSNSQIIGLSVGLGVLALIAMALLTYICCFKRRDRPESSQSFATTQPLISRVETPGTFPTTISASQTNPYVPSKAQSVLGQKQPVWSPATFSNAIYPSYQGLATTPRPDERSITPGSAVTYQTTSKLLPDKPSYQAPSRPRRDGSEGDLLTVPSTGRTRGSPSTFQASPDSFNSGPILNRKPSDPFLQAPKPLYSPSRGADHERATKMILPKLNTKTVQFAPEPTPVTPPQPPIAPYNPASYAYFAESQMPDWRVVQNQNTNITQGGTFSTGLQGYPQSNGNPRPPPRAETTFNKYKPIPPPKAPIAASTVTSFESDDRESIPILPPLPIWRKPVPTPASQNDWRPSPYRRAEHQQHLRNKPSSSAAPTASATLLSQVQYPTVPTVTATSVSKVAQAQPVHPFIARQRHQDQQQQSRGSPHEVSPLTPEVQRKEPVVLPRWDQDLLDHIILPATNSRVTAADPYNPPPQQKQSVNSSSLANTTRLYPHYDISPSPNPVDASRLLDRGFVELPDRNSTYESRKGVSTTVPHKKNPASSRSVGTGTSKISTPQKMQPGPMMLVELPSPDAERLVDPPIQTTNVKSPISPKSESRGARLGAAMAGKTPQARPRGTSDGNVQGPLQHNQRAGHSRTQSHIPGVRPPPTYNLYPPLNEIGLEPAARRHLQPSRNPSPRAAPVQQSFISDSGNGDVNANLRGTAKYTILCSPGQS</sequence>
<evidence type="ECO:0000259" key="11">
    <source>
        <dbReference type="Pfam" id="PF05730"/>
    </source>
</evidence>
<feature type="compositionally biased region" description="Polar residues" evidence="9">
    <location>
        <begin position="864"/>
        <end position="876"/>
    </location>
</feature>
<feature type="region of interest" description="Disordered" evidence="9">
    <location>
        <begin position="133"/>
        <end position="155"/>
    </location>
</feature>
<keyword evidence="5" id="KW-0472">Membrane</keyword>
<comment type="subcellular location">
    <subcellularLocation>
        <location evidence="1">Membrane</location>
        <topology evidence="1">Lipid-anchor</topology>
        <topology evidence="1">GPI-anchor</topology>
    </subcellularLocation>
    <subcellularLocation>
        <location evidence="2">Secreted</location>
    </subcellularLocation>
</comment>
<evidence type="ECO:0000256" key="4">
    <source>
        <dbReference type="ARBA" id="ARBA00022525"/>
    </source>
</evidence>
<feature type="compositionally biased region" description="Low complexity" evidence="9">
    <location>
        <begin position="137"/>
        <end position="155"/>
    </location>
</feature>
<keyword evidence="6 10" id="KW-0732">Signal</keyword>
<evidence type="ECO:0000313" key="12">
    <source>
        <dbReference type="EMBL" id="CAF9924727.1"/>
    </source>
</evidence>
<keyword evidence="5" id="KW-0325">Glycoprotein</keyword>
<dbReference type="InterPro" id="IPR008427">
    <property type="entry name" value="Extracellular_membr_CFEM_dom"/>
</dbReference>
<dbReference type="GO" id="GO:0098552">
    <property type="term" value="C:side of membrane"/>
    <property type="evidence" value="ECO:0007669"/>
    <property type="project" value="UniProtKB-KW"/>
</dbReference>
<dbReference type="GO" id="GO:0005576">
    <property type="term" value="C:extracellular region"/>
    <property type="evidence" value="ECO:0007669"/>
    <property type="project" value="UniProtKB-SubCell"/>
</dbReference>
<feature type="region of interest" description="Disordered" evidence="9">
    <location>
        <begin position="756"/>
        <end position="838"/>
    </location>
</feature>
<evidence type="ECO:0000256" key="7">
    <source>
        <dbReference type="ARBA" id="ARBA00023157"/>
    </source>
</evidence>
<feature type="compositionally biased region" description="Polar residues" evidence="9">
    <location>
        <begin position="301"/>
        <end position="313"/>
    </location>
</feature>
<reference evidence="12" key="1">
    <citation type="submission" date="2021-03" db="EMBL/GenBank/DDBJ databases">
        <authorList>
            <person name="Tagirdzhanova G."/>
        </authorList>
    </citation>
    <scope>NUCLEOTIDE SEQUENCE</scope>
</reference>
<evidence type="ECO:0000256" key="6">
    <source>
        <dbReference type="ARBA" id="ARBA00022729"/>
    </source>
</evidence>
<evidence type="ECO:0000256" key="2">
    <source>
        <dbReference type="ARBA" id="ARBA00004613"/>
    </source>
</evidence>
<feature type="region of interest" description="Disordered" evidence="9">
    <location>
        <begin position="483"/>
        <end position="557"/>
    </location>
</feature>
<feature type="region of interest" description="Disordered" evidence="9">
    <location>
        <begin position="593"/>
        <end position="622"/>
    </location>
</feature>
<keyword evidence="8" id="KW-0449">Lipoprotein</keyword>
<name>A0A8H3IE55_9LECA</name>
<dbReference type="EMBL" id="CAJPDQ010000022">
    <property type="protein sequence ID" value="CAF9924727.1"/>
    <property type="molecule type" value="Genomic_DNA"/>
</dbReference>
<evidence type="ECO:0000313" key="13">
    <source>
        <dbReference type="Proteomes" id="UP000664169"/>
    </source>
</evidence>
<feature type="compositionally biased region" description="Polar residues" evidence="9">
    <location>
        <begin position="800"/>
        <end position="822"/>
    </location>
</feature>
<proteinExistence type="inferred from homology"/>
<organism evidence="12 13">
    <name type="scientific">Gomphillus americanus</name>
    <dbReference type="NCBI Taxonomy" id="1940652"/>
    <lineage>
        <taxon>Eukaryota</taxon>
        <taxon>Fungi</taxon>
        <taxon>Dikarya</taxon>
        <taxon>Ascomycota</taxon>
        <taxon>Pezizomycotina</taxon>
        <taxon>Lecanoromycetes</taxon>
        <taxon>OSLEUM clade</taxon>
        <taxon>Ostropomycetidae</taxon>
        <taxon>Ostropales</taxon>
        <taxon>Graphidaceae</taxon>
        <taxon>Gomphilloideae</taxon>
        <taxon>Gomphillus</taxon>
    </lineage>
</organism>
<accession>A0A8H3IE55</accession>
<feature type="compositionally biased region" description="Polar residues" evidence="9">
    <location>
        <begin position="339"/>
        <end position="363"/>
    </location>
</feature>